<evidence type="ECO:0000256" key="1">
    <source>
        <dbReference type="ARBA" id="ARBA00001971"/>
    </source>
</evidence>
<evidence type="ECO:0000256" key="4">
    <source>
        <dbReference type="ARBA" id="ARBA00023004"/>
    </source>
</evidence>
<proteinExistence type="inferred from homology"/>
<reference evidence="8" key="1">
    <citation type="submission" date="2021-03" db="EMBL/GenBank/DDBJ databases">
        <title>Comparative genomics and phylogenomic investigation of the class Geoglossomycetes provide insights into ecological specialization and systematics.</title>
        <authorList>
            <person name="Melie T."/>
            <person name="Pirro S."/>
            <person name="Miller A.N."/>
            <person name="Quandt A."/>
        </authorList>
    </citation>
    <scope>NUCLEOTIDE SEQUENCE</scope>
    <source>
        <strain evidence="8">CAQ_001_2017</strain>
    </source>
</reference>
<evidence type="ECO:0008006" key="10">
    <source>
        <dbReference type="Google" id="ProtNLM"/>
    </source>
</evidence>
<comment type="similarity">
    <text evidence="2 6">Belongs to the cytochrome P450 family.</text>
</comment>
<dbReference type="InterPro" id="IPR036396">
    <property type="entry name" value="Cyt_P450_sf"/>
</dbReference>
<dbReference type="Gene3D" id="1.10.630.10">
    <property type="entry name" value="Cytochrome P450"/>
    <property type="match status" value="1"/>
</dbReference>
<keyword evidence="3 5" id="KW-0479">Metal-binding</keyword>
<keyword evidence="6" id="KW-0503">Monooxygenase</keyword>
<keyword evidence="6" id="KW-0560">Oxidoreductase</keyword>
<dbReference type="PRINTS" id="PR00385">
    <property type="entry name" value="P450"/>
</dbReference>
<keyword evidence="4 5" id="KW-0408">Iron</keyword>
<feature type="transmembrane region" description="Helical" evidence="7">
    <location>
        <begin position="62"/>
        <end position="86"/>
    </location>
</feature>
<comment type="caution">
    <text evidence="8">The sequence shown here is derived from an EMBL/GenBank/DDBJ whole genome shotgun (WGS) entry which is preliminary data.</text>
</comment>
<name>A0A9P8L8G5_9PEZI</name>
<evidence type="ECO:0000313" key="8">
    <source>
        <dbReference type="EMBL" id="KAH0556246.1"/>
    </source>
</evidence>
<evidence type="ECO:0000256" key="6">
    <source>
        <dbReference type="RuleBase" id="RU000461"/>
    </source>
</evidence>
<keyword evidence="5 6" id="KW-0349">Heme</keyword>
<dbReference type="SUPFAM" id="SSF48264">
    <property type="entry name" value="Cytochrome P450"/>
    <property type="match status" value="1"/>
</dbReference>
<dbReference type="EMBL" id="JAGHQM010001169">
    <property type="protein sequence ID" value="KAH0556246.1"/>
    <property type="molecule type" value="Genomic_DNA"/>
</dbReference>
<dbReference type="InterPro" id="IPR017972">
    <property type="entry name" value="Cyt_P450_CS"/>
</dbReference>
<dbReference type="GO" id="GO:0016705">
    <property type="term" value="F:oxidoreductase activity, acting on paired donors, with incorporation or reduction of molecular oxygen"/>
    <property type="evidence" value="ECO:0007669"/>
    <property type="project" value="InterPro"/>
</dbReference>
<dbReference type="InterPro" id="IPR002401">
    <property type="entry name" value="Cyt_P450_E_grp-I"/>
</dbReference>
<evidence type="ECO:0000256" key="5">
    <source>
        <dbReference type="PIRSR" id="PIRSR602401-1"/>
    </source>
</evidence>
<dbReference type="Pfam" id="PF00067">
    <property type="entry name" value="p450"/>
    <property type="match status" value="1"/>
</dbReference>
<protein>
    <recommendedName>
        <fullName evidence="10">Cytochrome P450 monooxygenase</fullName>
    </recommendedName>
</protein>
<comment type="cofactor">
    <cofactor evidence="1 5">
        <name>heme</name>
        <dbReference type="ChEBI" id="CHEBI:30413"/>
    </cofactor>
</comment>
<keyword evidence="7" id="KW-0472">Membrane</keyword>
<keyword evidence="7" id="KW-0812">Transmembrane</keyword>
<gene>
    <name evidence="8" type="ORF">GP486_005829</name>
</gene>
<feature type="transmembrane region" description="Helical" evidence="7">
    <location>
        <begin position="30"/>
        <end position="50"/>
    </location>
</feature>
<keyword evidence="7" id="KW-1133">Transmembrane helix</keyword>
<dbReference type="GO" id="GO:0004497">
    <property type="term" value="F:monooxygenase activity"/>
    <property type="evidence" value="ECO:0007669"/>
    <property type="project" value="UniProtKB-KW"/>
</dbReference>
<dbReference type="InterPro" id="IPR050121">
    <property type="entry name" value="Cytochrome_P450_monoxygenase"/>
</dbReference>
<dbReference type="GO" id="GO:0005506">
    <property type="term" value="F:iron ion binding"/>
    <property type="evidence" value="ECO:0007669"/>
    <property type="project" value="InterPro"/>
</dbReference>
<feature type="binding site" description="axial binding residue" evidence="5">
    <location>
        <position position="513"/>
    </location>
    <ligand>
        <name>heme</name>
        <dbReference type="ChEBI" id="CHEBI:30413"/>
    </ligand>
    <ligandPart>
        <name>Fe</name>
        <dbReference type="ChEBI" id="CHEBI:18248"/>
    </ligandPart>
</feature>
<sequence length="607" mass="67949">MAGSERHQTVLGDCRLYLGPAFARPPAMKSVWLVLLLWGVTVITLVIRFLRNLQKARSSGIPYIVVPVSGYQVFWYLTHGLFLPLLRKLPQRWTDPWIEYAPSRPALRAREPVAQVASQRIAFPKDTQFYKVIELFDRNIVSTEGDEWLRHRRITAKGLGDGVNRKAWKEALKGGRDALGKWLGSNGKIQELESDMMGLSLGVMWRAGFGMKRAETEIGPSKIPHRVSFKCAFEAISKRLFWVTMIPHWLLARSPIESHRTAAGAFGEFERYVKELVEEKTEMMAKGGDGEHMDVLGSFIQSVHRNPNRPNNSDKLAPATPTDTLTESELMADIYIFLFAGHEATASAMYYSFLFLALNPSVQRHLQSSLDELLSQRPPEEWNYDHDLPALLTGMAGAVMNESLRLMPPFMFVPKITPPRSRPPELTLDGKRMAIPDGCHVSIALPALHRNPNCWPTEAGVEDDLDRFRPERWLAIKGAAAAAAAAAASETDGGLYRPPRGAFAPFSDGPRSCVGRRFAQIEIVAILAAVFHTHSVELSVADFATDPDVARMPAAGTERQDVWEKAAARARERMPIGIEESGLGLISRDNRRMIGFRIVKRGEERFF</sequence>
<accession>A0A9P8L8G5</accession>
<organism evidence="8 9">
    <name type="scientific">Trichoglossum hirsutum</name>
    <dbReference type="NCBI Taxonomy" id="265104"/>
    <lineage>
        <taxon>Eukaryota</taxon>
        <taxon>Fungi</taxon>
        <taxon>Dikarya</taxon>
        <taxon>Ascomycota</taxon>
        <taxon>Pezizomycotina</taxon>
        <taxon>Geoglossomycetes</taxon>
        <taxon>Geoglossales</taxon>
        <taxon>Geoglossaceae</taxon>
        <taxon>Trichoglossum</taxon>
    </lineage>
</organism>
<dbReference type="InterPro" id="IPR001128">
    <property type="entry name" value="Cyt_P450"/>
</dbReference>
<dbReference type="PANTHER" id="PTHR24305">
    <property type="entry name" value="CYTOCHROME P450"/>
    <property type="match status" value="1"/>
</dbReference>
<dbReference type="AlphaFoldDB" id="A0A9P8L8G5"/>
<dbReference type="PRINTS" id="PR00463">
    <property type="entry name" value="EP450I"/>
</dbReference>
<dbReference type="GO" id="GO:0020037">
    <property type="term" value="F:heme binding"/>
    <property type="evidence" value="ECO:0007669"/>
    <property type="project" value="InterPro"/>
</dbReference>
<evidence type="ECO:0000256" key="2">
    <source>
        <dbReference type="ARBA" id="ARBA00010617"/>
    </source>
</evidence>
<dbReference type="PROSITE" id="PS00086">
    <property type="entry name" value="CYTOCHROME_P450"/>
    <property type="match status" value="1"/>
</dbReference>
<evidence type="ECO:0000313" key="9">
    <source>
        <dbReference type="Proteomes" id="UP000750711"/>
    </source>
</evidence>
<evidence type="ECO:0000256" key="7">
    <source>
        <dbReference type="SAM" id="Phobius"/>
    </source>
</evidence>
<dbReference type="PANTHER" id="PTHR24305:SF166">
    <property type="entry name" value="CYTOCHROME P450 12A4, MITOCHONDRIAL-RELATED"/>
    <property type="match status" value="1"/>
</dbReference>
<keyword evidence="9" id="KW-1185">Reference proteome</keyword>
<dbReference type="Proteomes" id="UP000750711">
    <property type="component" value="Unassembled WGS sequence"/>
</dbReference>
<evidence type="ECO:0000256" key="3">
    <source>
        <dbReference type="ARBA" id="ARBA00022723"/>
    </source>
</evidence>